<proteinExistence type="predicted"/>
<reference evidence="2" key="1">
    <citation type="submission" date="2016-10" db="EMBL/GenBank/DDBJ databases">
        <title>Sequence of Gallionella enrichment culture.</title>
        <authorList>
            <person name="Poehlein A."/>
            <person name="Muehling M."/>
            <person name="Daniel R."/>
        </authorList>
    </citation>
    <scope>NUCLEOTIDE SEQUENCE</scope>
</reference>
<gene>
    <name evidence="2" type="ORF">GALL_420090</name>
</gene>
<protein>
    <submittedName>
        <fullName evidence="2">Uncharacterized protein</fullName>
    </submittedName>
</protein>
<name>A0A1J5PZB8_9ZZZZ</name>
<comment type="caution">
    <text evidence="2">The sequence shown here is derived from an EMBL/GenBank/DDBJ whole genome shotgun (WGS) entry which is preliminary data.</text>
</comment>
<feature type="region of interest" description="Disordered" evidence="1">
    <location>
        <begin position="373"/>
        <end position="410"/>
    </location>
</feature>
<evidence type="ECO:0000256" key="1">
    <source>
        <dbReference type="SAM" id="MobiDB-lite"/>
    </source>
</evidence>
<accession>A0A1J5PZB8</accession>
<dbReference type="EMBL" id="MLJW01001903">
    <property type="protein sequence ID" value="OIQ76312.1"/>
    <property type="molecule type" value="Genomic_DNA"/>
</dbReference>
<sequence length="410" mass="45313">MQHLPAHRGVLQRGSVESRIAGRRHLQVQPRALGQRLGDLRQSFPLGRSERSAASGETHVLRRLFCAAAEERAQSAEGRGDDLGQHIDDGLPDDVAVAELRVVQIAAHRQVEVDHPVAVFQHGDRQVERQVDRVGAVHMRPEFQAGDGELVVSPHLRLADLVFQLGVEPARLDGATGELARIWRYRCHVEVAEPQGDVGIVGRPEGLQLPAHSRLAVVVDLAVELDLCAAVGRVGQAVDHPGELLHTHPEVGFDGLIGEVDIGIFDGGAIDAQRQRKRRGSGRRLRRNCRNGWLLRRLACEQNRLDVERAIRIDDDAAIGLHRLQVAHLDRQRCAVDTQPGRRQLAPAEERGAPVGFDQREVVHLRRAVISDSRRLGRRAQPNRAGGGGHTTGQQQPHLRLQQGAKRHQR</sequence>
<dbReference type="AlphaFoldDB" id="A0A1J5PZB8"/>
<evidence type="ECO:0000313" key="2">
    <source>
        <dbReference type="EMBL" id="OIQ76312.1"/>
    </source>
</evidence>
<organism evidence="2">
    <name type="scientific">mine drainage metagenome</name>
    <dbReference type="NCBI Taxonomy" id="410659"/>
    <lineage>
        <taxon>unclassified sequences</taxon>
        <taxon>metagenomes</taxon>
        <taxon>ecological metagenomes</taxon>
    </lineage>
</organism>